<comment type="similarity">
    <text evidence="2">Belongs to the class IV-like SAM-binding methyltransferase superfamily. RNA methyltransferase NEP1 family.</text>
</comment>
<evidence type="ECO:0000256" key="14">
    <source>
        <dbReference type="SAM" id="MobiDB-lite"/>
    </source>
</evidence>
<dbReference type="Gene3D" id="3.40.1280.10">
    <property type="match status" value="1"/>
</dbReference>
<dbReference type="EMBL" id="CP076752">
    <property type="protein sequence ID" value="QWW24687.1"/>
    <property type="molecule type" value="Genomic_DNA"/>
</dbReference>
<dbReference type="InterPro" id="IPR006671">
    <property type="entry name" value="Cyclin_N"/>
</dbReference>
<evidence type="ECO:0000313" key="16">
    <source>
        <dbReference type="EMBL" id="QWW24687.1"/>
    </source>
</evidence>
<evidence type="ECO:0000256" key="9">
    <source>
        <dbReference type="ARBA" id="ARBA00022884"/>
    </source>
</evidence>
<evidence type="ECO:0000256" key="13">
    <source>
        <dbReference type="RuleBase" id="RU000383"/>
    </source>
</evidence>
<dbReference type="Pfam" id="PF03587">
    <property type="entry name" value="EMG1"/>
    <property type="match status" value="1"/>
</dbReference>
<evidence type="ECO:0000256" key="5">
    <source>
        <dbReference type="ARBA" id="ARBA00022603"/>
    </source>
</evidence>
<evidence type="ECO:0000256" key="7">
    <source>
        <dbReference type="ARBA" id="ARBA00022691"/>
    </source>
</evidence>
<dbReference type="CDD" id="cd20524">
    <property type="entry name" value="CYCLIN_CCNH_rpt1"/>
    <property type="match status" value="1"/>
</dbReference>
<protein>
    <recommendedName>
        <fullName evidence="12">Ribosomal RNA small subunit methyltransferase NEP1</fullName>
    </recommendedName>
</protein>
<proteinExistence type="inferred from homology"/>
<feature type="region of interest" description="Disordered" evidence="14">
    <location>
        <begin position="569"/>
        <end position="609"/>
    </location>
</feature>
<keyword evidence="10 13" id="KW-0195">Cyclin</keyword>
<organism evidence="16">
    <name type="scientific">Candidozyma auris</name>
    <name type="common">Yeast</name>
    <name type="synonym">Candida auris</name>
    <dbReference type="NCBI Taxonomy" id="498019"/>
    <lineage>
        <taxon>Eukaryota</taxon>
        <taxon>Fungi</taxon>
        <taxon>Dikarya</taxon>
        <taxon>Ascomycota</taxon>
        <taxon>Saccharomycotina</taxon>
        <taxon>Pichiomycetes</taxon>
        <taxon>Metschnikowiaceae</taxon>
        <taxon>Candidozyma</taxon>
    </lineage>
</organism>
<evidence type="ECO:0000256" key="10">
    <source>
        <dbReference type="ARBA" id="ARBA00023127"/>
    </source>
</evidence>
<dbReference type="Pfam" id="PF00134">
    <property type="entry name" value="Cyclin_N"/>
    <property type="match status" value="1"/>
</dbReference>
<dbReference type="InterPro" id="IPR036915">
    <property type="entry name" value="Cyclin-like_sf"/>
</dbReference>
<dbReference type="GO" id="GO:0019843">
    <property type="term" value="F:rRNA binding"/>
    <property type="evidence" value="ECO:0007669"/>
    <property type="project" value="UniProtKB-KW"/>
</dbReference>
<feature type="region of interest" description="Disordered" evidence="14">
    <location>
        <begin position="1"/>
        <end position="36"/>
    </location>
</feature>
<keyword evidence="7" id="KW-0949">S-adenosyl-L-methionine</keyword>
<keyword evidence="4" id="KW-0698">rRNA processing</keyword>
<dbReference type="Gene3D" id="1.10.472.10">
    <property type="entry name" value="Cyclin-like"/>
    <property type="match status" value="2"/>
</dbReference>
<dbReference type="InterPro" id="IPR013763">
    <property type="entry name" value="Cyclin-like_dom"/>
</dbReference>
<keyword evidence="3" id="KW-0690">Ribosome biogenesis</keyword>
<gene>
    <name evidence="16" type="ORF">CA7LBN_003544</name>
</gene>
<dbReference type="InterPro" id="IPR029028">
    <property type="entry name" value="Alpha/beta_knot_MTases"/>
</dbReference>
<dbReference type="InterPro" id="IPR029026">
    <property type="entry name" value="tRNA_m1G_MTases_N"/>
</dbReference>
<feature type="domain" description="Cyclin-like" evidence="15">
    <location>
        <begin position="389"/>
        <end position="471"/>
    </location>
</feature>
<dbReference type="InterPro" id="IPR005304">
    <property type="entry name" value="Rbsml_bgen_MeTrfase_EMG1/NEP1"/>
</dbReference>
<keyword evidence="6" id="KW-0808">Transferase</keyword>
<keyword evidence="5" id="KW-0489">Methyltransferase</keyword>
<comment type="similarity">
    <text evidence="13">Belongs to the cyclin family.</text>
</comment>
<evidence type="ECO:0000256" key="6">
    <source>
        <dbReference type="ARBA" id="ARBA00022679"/>
    </source>
</evidence>
<dbReference type="CDD" id="cd20525">
    <property type="entry name" value="CYCLIN_CCNH_rpt2"/>
    <property type="match status" value="1"/>
</dbReference>
<dbReference type="FunFam" id="3.40.1280.10:FF:000003">
    <property type="entry name" value="Ribosomal RNA small subunit methyltransferase"/>
    <property type="match status" value="1"/>
</dbReference>
<evidence type="ECO:0000256" key="11">
    <source>
        <dbReference type="ARBA" id="ARBA00023242"/>
    </source>
</evidence>
<name>A0A8F3AIN9_CANAR</name>
<evidence type="ECO:0000256" key="4">
    <source>
        <dbReference type="ARBA" id="ARBA00022552"/>
    </source>
</evidence>
<dbReference type="PANTHER" id="PTHR12636:SF5">
    <property type="entry name" value="RIBOSOMAL RNA SMALL SUBUNIT METHYLTRANSFERASE NEP1"/>
    <property type="match status" value="1"/>
</dbReference>
<dbReference type="GO" id="GO:0070037">
    <property type="term" value="F:rRNA (pseudouridine) methyltransferase activity"/>
    <property type="evidence" value="ECO:0007669"/>
    <property type="project" value="InterPro"/>
</dbReference>
<evidence type="ECO:0000256" key="8">
    <source>
        <dbReference type="ARBA" id="ARBA00022730"/>
    </source>
</evidence>
<evidence type="ECO:0000256" key="3">
    <source>
        <dbReference type="ARBA" id="ARBA00022517"/>
    </source>
</evidence>
<keyword evidence="11" id="KW-0539">Nucleus</keyword>
<dbReference type="CDD" id="cd18088">
    <property type="entry name" value="Nep1-like"/>
    <property type="match status" value="1"/>
</dbReference>
<sequence>MAEEQTSKTSSSNSTKKEPSNGAPAAPPASFVPTRPQVLTSKDKDTKRLVVVLSQACLETHKIGTGASAGDKYALLNCDDHQGLLRKMGRDIAEARPDITHQCLLTLLDSPINKAGRLQVFIHTARGVLIEVNPSVRIPRTFKRFSGLMVQLLHKLSIRSVNSEEKLLKVIKNPITDHLPTKCRKITLSFDAEIRRVQDYVETLDEDESICVFVGAMARGQDNFADEYVDEKIGLSNYPLSASVACSKFCHGCEDVWGSMKEAHIADNRSTLEDACNSYGFMTESETDGSSAESTVPKQKTTVSIDDLYRRSSQYQLWSFTSDELDHVKKSTYENGRMAAIERFEETKEKMSLEKGEVFAQHADKLTSDKVLDLITFDEQQKYLQFFAQQILQTCAHFRMPTQVKATAVAFFQRFYLHNSPMTYHPKNIVFTCVFLAAKSENYFISIDSFCSLLPKTEKSDILNLEFDVLQSLRFTLLVHHPFRPLYGFFLDLQQVLMHPTPVMYDVNIDTIGTLYDEAKKWLNDYALLSDVAFLFTPPQIALAALYDCNKRVTNRYLKIKFSKSNDGTHLESITEEDPEETSEGKGENMDTKATDPENKVSQKPHGQSPVNLYEELVKTIRRCISVAKTKIETSREECIEIDKKCVYVLNPGKVLKKKLKALSSETVTN</sequence>
<reference evidence="16" key="1">
    <citation type="submission" date="2021-06" db="EMBL/GenBank/DDBJ databases">
        <title>Candida auris outbreak in lebanese hospital.</title>
        <authorList>
            <person name="Finianos M."/>
        </authorList>
    </citation>
    <scope>NUCLEOTIDE SEQUENCE</scope>
    <source>
        <strain evidence="16">CA7LBN</strain>
    </source>
</reference>
<dbReference type="Pfam" id="PF16899">
    <property type="entry name" value="Cyclin_C_2"/>
    <property type="match status" value="1"/>
</dbReference>
<keyword evidence="8" id="KW-0699">rRNA-binding</keyword>
<evidence type="ECO:0000256" key="1">
    <source>
        <dbReference type="ARBA" id="ARBA00004604"/>
    </source>
</evidence>
<evidence type="ECO:0000259" key="15">
    <source>
        <dbReference type="SMART" id="SM00385"/>
    </source>
</evidence>
<keyword evidence="9" id="KW-0694">RNA-binding</keyword>
<dbReference type="PANTHER" id="PTHR12636">
    <property type="entry name" value="NEP1/MRA1"/>
    <property type="match status" value="1"/>
</dbReference>
<dbReference type="AlphaFoldDB" id="A0A8F3AIN9"/>
<dbReference type="GO" id="GO:0032040">
    <property type="term" value="C:small-subunit processome"/>
    <property type="evidence" value="ECO:0007669"/>
    <property type="project" value="TreeGrafter"/>
</dbReference>
<dbReference type="SUPFAM" id="SSF75217">
    <property type="entry name" value="alpha/beta knot"/>
    <property type="match status" value="1"/>
</dbReference>
<evidence type="ECO:0000256" key="2">
    <source>
        <dbReference type="ARBA" id="ARBA00008115"/>
    </source>
</evidence>
<dbReference type="SUPFAM" id="SSF47954">
    <property type="entry name" value="Cyclin-like"/>
    <property type="match status" value="2"/>
</dbReference>
<accession>A0A8F3AIN9</accession>
<dbReference type="GO" id="GO:0070475">
    <property type="term" value="P:rRNA base methylation"/>
    <property type="evidence" value="ECO:0007669"/>
    <property type="project" value="InterPro"/>
</dbReference>
<evidence type="ECO:0000256" key="12">
    <source>
        <dbReference type="ARBA" id="ARBA00071403"/>
    </source>
</evidence>
<feature type="compositionally biased region" description="Basic and acidic residues" evidence="14">
    <location>
        <begin position="583"/>
        <end position="601"/>
    </location>
</feature>
<dbReference type="Proteomes" id="UP000825438">
    <property type="component" value="Chromosome IV"/>
</dbReference>
<dbReference type="SMART" id="SM00385">
    <property type="entry name" value="CYCLIN"/>
    <property type="match status" value="1"/>
</dbReference>
<comment type="subcellular location">
    <subcellularLocation>
        <location evidence="1">Nucleus</location>
        <location evidence="1">Nucleolus</location>
    </subcellularLocation>
</comment>
<dbReference type="InterPro" id="IPR031658">
    <property type="entry name" value="Cyclin_C_2"/>
</dbReference>